<feature type="transmembrane region" description="Helical" evidence="1">
    <location>
        <begin position="6"/>
        <end position="25"/>
    </location>
</feature>
<gene>
    <name evidence="2" type="ORF">BMERY_0687</name>
</gene>
<dbReference type="EMBL" id="JGZC01000006">
    <property type="protein sequence ID" value="KFI70209.1"/>
    <property type="molecule type" value="Genomic_DNA"/>
</dbReference>
<keyword evidence="3" id="KW-1185">Reference proteome</keyword>
<keyword evidence="1" id="KW-0812">Transmembrane</keyword>
<protein>
    <submittedName>
        <fullName evidence="2">Uncharacterized protein</fullName>
    </submittedName>
</protein>
<dbReference type="eggNOG" id="ENOG5031Y5K">
    <property type="taxonomic scope" value="Bacteria"/>
</dbReference>
<dbReference type="Proteomes" id="UP000029060">
    <property type="component" value="Unassembled WGS sequence"/>
</dbReference>
<dbReference type="RefSeq" id="WP_033523940.1">
    <property type="nucleotide sequence ID" value="NZ_CADAXU010000009.1"/>
</dbReference>
<dbReference type="OrthoDB" id="3243284at2"/>
<name>A0A087BGQ9_9BIFI</name>
<dbReference type="AlphaFoldDB" id="A0A087BGQ9"/>
<evidence type="ECO:0000256" key="1">
    <source>
        <dbReference type="SAM" id="Phobius"/>
    </source>
</evidence>
<evidence type="ECO:0000313" key="3">
    <source>
        <dbReference type="Proteomes" id="UP000029060"/>
    </source>
</evidence>
<keyword evidence="1" id="KW-1133">Transmembrane helix</keyword>
<evidence type="ECO:0000313" key="2">
    <source>
        <dbReference type="EMBL" id="KFI70209.1"/>
    </source>
</evidence>
<comment type="caution">
    <text evidence="2">The sequence shown here is derived from an EMBL/GenBank/DDBJ whole genome shotgun (WGS) entry which is preliminary data.</text>
</comment>
<reference evidence="2 3" key="1">
    <citation type="submission" date="2014-03" db="EMBL/GenBank/DDBJ databases">
        <title>Genomics of Bifidobacteria.</title>
        <authorList>
            <person name="Ventura M."/>
            <person name="Milani C."/>
            <person name="Lugli G.A."/>
        </authorList>
    </citation>
    <scope>NUCLEOTIDE SEQUENCE [LARGE SCALE GENOMIC DNA]</scope>
    <source>
        <strain evidence="2 3">LMG 11341</strain>
    </source>
</reference>
<proteinExistence type="predicted"/>
<organism evidence="2 3">
    <name type="scientific">Bifidobacterium merycicum</name>
    <dbReference type="NCBI Taxonomy" id="78345"/>
    <lineage>
        <taxon>Bacteria</taxon>
        <taxon>Bacillati</taxon>
        <taxon>Actinomycetota</taxon>
        <taxon>Actinomycetes</taxon>
        <taxon>Bifidobacteriales</taxon>
        <taxon>Bifidobacteriaceae</taxon>
        <taxon>Bifidobacterium</taxon>
    </lineage>
</organism>
<accession>A0A087BGQ9</accession>
<sequence length="115" mass="13357">MPWWIWLILVLFMVAMIVAGCVYVLQHGLRAMHVMSGTAAQIGERVARMGEPVEGTEPEAPFFTQPLKVSLDRYEATRTRKAEREIAKRARHMEVWERWDREKIKAPDFIDATDD</sequence>
<keyword evidence="1" id="KW-0472">Membrane</keyword>
<dbReference type="STRING" id="78345.BMERY_0687"/>